<dbReference type="GO" id="GO:0005507">
    <property type="term" value="F:copper ion binding"/>
    <property type="evidence" value="ECO:0007669"/>
    <property type="project" value="InterPro"/>
</dbReference>
<dbReference type="InterPro" id="IPR006122">
    <property type="entry name" value="HMA_Cu_ion-bd"/>
</dbReference>
<sequence length="68" mass="7137">MAETTYTVEGMTCGHCATSVREEVSELEGVRQVDVDVESGRVTVTSDTPLTTDAVAAAVTEAGYRLVA</sequence>
<organism evidence="4 5">
    <name type="scientific">Amycolatopsis rifamycinica</name>
    <dbReference type="NCBI Taxonomy" id="287986"/>
    <lineage>
        <taxon>Bacteria</taxon>
        <taxon>Bacillati</taxon>
        <taxon>Actinomycetota</taxon>
        <taxon>Actinomycetes</taxon>
        <taxon>Pseudonocardiales</taxon>
        <taxon>Pseudonocardiaceae</taxon>
        <taxon>Amycolatopsis</taxon>
    </lineage>
</organism>
<reference evidence="4 5" key="1">
    <citation type="submission" date="2014-05" db="EMBL/GenBank/DDBJ databases">
        <title>Draft genome sequence of Amycolatopsis rifamycinica DSM 46095.</title>
        <authorList>
            <person name="Lal R."/>
            <person name="Saxena A."/>
            <person name="Kumari R."/>
            <person name="Mukherjee U."/>
            <person name="Singh P."/>
            <person name="Sangwan N."/>
            <person name="Mahato N.K."/>
        </authorList>
    </citation>
    <scope>NUCLEOTIDE SEQUENCE [LARGE SCALE GENOMIC DNA]</scope>
    <source>
        <strain evidence="4 5">DSM 46095</strain>
    </source>
</reference>
<evidence type="ECO:0000256" key="1">
    <source>
        <dbReference type="ARBA" id="ARBA00022723"/>
    </source>
</evidence>
<evidence type="ECO:0000259" key="3">
    <source>
        <dbReference type="PROSITE" id="PS50846"/>
    </source>
</evidence>
<name>A0A066U3N6_9PSEU</name>
<keyword evidence="2" id="KW-0186">Copper</keyword>
<dbReference type="Pfam" id="PF00403">
    <property type="entry name" value="HMA"/>
    <property type="match status" value="1"/>
</dbReference>
<dbReference type="Proteomes" id="UP000027345">
    <property type="component" value="Unassembled WGS sequence"/>
</dbReference>
<dbReference type="NCBIfam" id="TIGR00003">
    <property type="entry name" value="copper ion binding protein"/>
    <property type="match status" value="1"/>
</dbReference>
<feature type="domain" description="HMA" evidence="3">
    <location>
        <begin position="2"/>
        <end position="67"/>
    </location>
</feature>
<gene>
    <name evidence="4" type="ORF">DV20_28230</name>
</gene>
<dbReference type="SUPFAM" id="SSF55008">
    <property type="entry name" value="HMA, heavy metal-associated domain"/>
    <property type="match status" value="1"/>
</dbReference>
<dbReference type="eggNOG" id="COG2608">
    <property type="taxonomic scope" value="Bacteria"/>
</dbReference>
<keyword evidence="1" id="KW-0479">Metal-binding</keyword>
<dbReference type="PROSITE" id="PS50846">
    <property type="entry name" value="HMA_2"/>
    <property type="match status" value="1"/>
</dbReference>
<dbReference type="InterPro" id="IPR036163">
    <property type="entry name" value="HMA_dom_sf"/>
</dbReference>
<dbReference type="PRINTS" id="PR00944">
    <property type="entry name" value="CUEXPORT"/>
</dbReference>
<dbReference type="STRING" id="287986.DV20_28230"/>
<dbReference type="GO" id="GO:0006825">
    <property type="term" value="P:copper ion transport"/>
    <property type="evidence" value="ECO:0007669"/>
    <property type="project" value="InterPro"/>
</dbReference>
<proteinExistence type="predicted"/>
<evidence type="ECO:0000256" key="2">
    <source>
        <dbReference type="ARBA" id="ARBA00023008"/>
    </source>
</evidence>
<dbReference type="InterPro" id="IPR000428">
    <property type="entry name" value="Cu-bd"/>
</dbReference>
<dbReference type="PROSITE" id="PS01047">
    <property type="entry name" value="HMA_1"/>
    <property type="match status" value="1"/>
</dbReference>
<dbReference type="AlphaFoldDB" id="A0A066U3N6"/>
<dbReference type="CDD" id="cd00371">
    <property type="entry name" value="HMA"/>
    <property type="match status" value="1"/>
</dbReference>
<dbReference type="InterPro" id="IPR017969">
    <property type="entry name" value="Heavy-metal-associated_CS"/>
</dbReference>
<keyword evidence="5" id="KW-1185">Reference proteome</keyword>
<dbReference type="Gene3D" id="3.30.70.100">
    <property type="match status" value="1"/>
</dbReference>
<evidence type="ECO:0000313" key="4">
    <source>
        <dbReference type="EMBL" id="KDN18838.1"/>
    </source>
</evidence>
<dbReference type="InterPro" id="IPR006121">
    <property type="entry name" value="HMA_dom"/>
</dbReference>
<accession>A0A066U3N6</accession>
<evidence type="ECO:0000313" key="5">
    <source>
        <dbReference type="Proteomes" id="UP000027345"/>
    </source>
</evidence>
<dbReference type="OrthoDB" id="9813965at2"/>
<protein>
    <submittedName>
        <fullName evidence="4">Heavy metal transporter</fullName>
    </submittedName>
</protein>
<dbReference type="EMBL" id="JMQI01000061">
    <property type="protein sequence ID" value="KDN18838.1"/>
    <property type="molecule type" value="Genomic_DNA"/>
</dbReference>
<dbReference type="RefSeq" id="WP_043785428.1">
    <property type="nucleotide sequence ID" value="NZ_JMQI01000061.1"/>
</dbReference>
<comment type="caution">
    <text evidence="4">The sequence shown here is derived from an EMBL/GenBank/DDBJ whole genome shotgun (WGS) entry which is preliminary data.</text>
</comment>